<dbReference type="InterPro" id="IPR018490">
    <property type="entry name" value="cNMP-bd_dom_sf"/>
</dbReference>
<evidence type="ECO:0000313" key="4">
    <source>
        <dbReference type="EMBL" id="OZM56018.1"/>
    </source>
</evidence>
<protein>
    <recommendedName>
        <fullName evidence="3">Cyclic nucleotide-binding domain-containing protein</fullName>
    </recommendedName>
</protein>
<feature type="transmembrane region" description="Helical" evidence="2">
    <location>
        <begin position="15"/>
        <end position="36"/>
    </location>
</feature>
<feature type="domain" description="Cyclic nucleotide-binding" evidence="3">
    <location>
        <begin position="222"/>
        <end position="329"/>
    </location>
</feature>
<accession>A0A263BR28</accession>
<reference evidence="4 5" key="2">
    <citation type="submission" date="2017-09" db="EMBL/GenBank/DDBJ databases">
        <title>Bacillus patelloidae sp. nov., isolated from the intestinal tract of a marine limpet.</title>
        <authorList>
            <person name="Liu R."/>
            <person name="Dong C."/>
            <person name="Shao Z."/>
        </authorList>
    </citation>
    <scope>NUCLEOTIDE SEQUENCE [LARGE SCALE GENOMIC DNA]</scope>
    <source>
        <strain evidence="4 5">SA5d-4</strain>
    </source>
</reference>
<comment type="caution">
    <text evidence="4">The sequence shown here is derived from an EMBL/GenBank/DDBJ whole genome shotgun (WGS) entry which is preliminary data.</text>
</comment>
<feature type="transmembrane region" description="Helical" evidence="2">
    <location>
        <begin position="193"/>
        <end position="211"/>
    </location>
</feature>
<dbReference type="Proteomes" id="UP000217083">
    <property type="component" value="Unassembled WGS sequence"/>
</dbReference>
<evidence type="ECO:0000256" key="2">
    <source>
        <dbReference type="SAM" id="Phobius"/>
    </source>
</evidence>
<evidence type="ECO:0000259" key="3">
    <source>
        <dbReference type="PROSITE" id="PS50042"/>
    </source>
</evidence>
<keyword evidence="5" id="KW-1185">Reference proteome</keyword>
<evidence type="ECO:0000313" key="5">
    <source>
        <dbReference type="Proteomes" id="UP000217083"/>
    </source>
</evidence>
<gene>
    <name evidence="4" type="ORF">CIB95_14345</name>
</gene>
<keyword evidence="2" id="KW-1133">Transmembrane helix</keyword>
<dbReference type="AlphaFoldDB" id="A0A263BR28"/>
<dbReference type="PROSITE" id="PS50042">
    <property type="entry name" value="CNMP_BINDING_3"/>
    <property type="match status" value="1"/>
</dbReference>
<dbReference type="RefSeq" id="WP_094926281.1">
    <property type="nucleotide sequence ID" value="NZ_NPIA01000009.1"/>
</dbReference>
<dbReference type="Pfam" id="PF00027">
    <property type="entry name" value="cNMP_binding"/>
    <property type="match status" value="1"/>
</dbReference>
<reference evidence="5" key="1">
    <citation type="submission" date="2017-08" db="EMBL/GenBank/DDBJ databases">
        <authorList>
            <person name="Huang Z."/>
        </authorList>
    </citation>
    <scope>NUCLEOTIDE SEQUENCE [LARGE SCALE GENOMIC DNA]</scope>
    <source>
        <strain evidence="5">SA5d-4</strain>
    </source>
</reference>
<evidence type="ECO:0000256" key="1">
    <source>
        <dbReference type="ARBA" id="ARBA00023159"/>
    </source>
</evidence>
<feature type="transmembrane region" description="Helical" evidence="2">
    <location>
        <begin position="115"/>
        <end position="132"/>
    </location>
</feature>
<sequence>MNIKTLLDFVKFKRIPLNILILSVISTIGALVIGIIDGWHLWLIALTMIAPWIFIFAFEAQWCYKHYKWYTIFYMTVLMQGGHFVEHIAQIIQIHFLYYPPEHAHGIFGALDQEWIHFIWNTALLIFNILLIKKFPKNIFLWINAVAVLWHQFEHSYIMWVYLTTGVSGDPGLLSQGGLILGGLPFIRAEIHFIYNILETLPLTIAFILQLRSSYNDWLKTSFPMFTEKQLFKISKHHKVIQYKKGDVILCEGDNDKNLYIITTGLIKQSRKQRNGRERILKIFSEEDRFGGLGVITKKASNKTYTCLTDVEVIKVNGKAFLSVFRNKI</sequence>
<feature type="transmembrane region" description="Helical" evidence="2">
    <location>
        <begin position="42"/>
        <end position="60"/>
    </location>
</feature>
<organism evidence="4 5">
    <name type="scientific">Lottiidibacillus patelloidae</name>
    <dbReference type="NCBI Taxonomy" id="2670334"/>
    <lineage>
        <taxon>Bacteria</taxon>
        <taxon>Bacillati</taxon>
        <taxon>Bacillota</taxon>
        <taxon>Bacilli</taxon>
        <taxon>Bacillales</taxon>
        <taxon>Bacillaceae</taxon>
        <taxon>Lottiidibacillus</taxon>
    </lineage>
</organism>
<dbReference type="InterPro" id="IPR000595">
    <property type="entry name" value="cNMP-bd_dom"/>
</dbReference>
<dbReference type="Gene3D" id="2.60.120.10">
    <property type="entry name" value="Jelly Rolls"/>
    <property type="match status" value="1"/>
</dbReference>
<name>A0A263BR28_9BACI</name>
<dbReference type="SUPFAM" id="SSF51206">
    <property type="entry name" value="cAMP-binding domain-like"/>
    <property type="match status" value="1"/>
</dbReference>
<dbReference type="EMBL" id="NPIA01000009">
    <property type="protein sequence ID" value="OZM56018.1"/>
    <property type="molecule type" value="Genomic_DNA"/>
</dbReference>
<feature type="transmembrane region" description="Helical" evidence="2">
    <location>
        <begin position="72"/>
        <end position="95"/>
    </location>
</feature>
<feature type="transmembrane region" description="Helical" evidence="2">
    <location>
        <begin position="139"/>
        <end position="163"/>
    </location>
</feature>
<dbReference type="InterPro" id="IPR014710">
    <property type="entry name" value="RmlC-like_jellyroll"/>
</dbReference>
<proteinExistence type="predicted"/>
<keyword evidence="2" id="KW-0472">Membrane</keyword>
<keyword evidence="1" id="KW-0010">Activator</keyword>
<keyword evidence="2" id="KW-0812">Transmembrane</keyword>
<dbReference type="CDD" id="cd00038">
    <property type="entry name" value="CAP_ED"/>
    <property type="match status" value="1"/>
</dbReference>